<evidence type="ECO:0000256" key="11">
    <source>
        <dbReference type="PROSITE-ProRule" id="PRU00192"/>
    </source>
</evidence>
<feature type="compositionally biased region" description="Polar residues" evidence="13">
    <location>
        <begin position="3069"/>
        <end position="3081"/>
    </location>
</feature>
<evidence type="ECO:0000256" key="3">
    <source>
        <dbReference type="ARBA" id="ARBA00022443"/>
    </source>
</evidence>
<dbReference type="Gene3D" id="1.20.58.1060">
    <property type="match status" value="1"/>
</dbReference>
<dbReference type="Gene3D" id="1.10.418.10">
    <property type="entry name" value="Calponin-like domain"/>
    <property type="match status" value="2"/>
</dbReference>
<dbReference type="Proteomes" id="UP000574691">
    <property type="component" value="Unassembled WGS sequence"/>
</dbReference>
<dbReference type="FunFam" id="1.20.58.60:FF:000090">
    <property type="entry name" value="microtubule-actin cross-linking factor 1 isoform X2"/>
    <property type="match status" value="1"/>
</dbReference>
<feature type="region of interest" description="Disordered" evidence="13">
    <location>
        <begin position="2849"/>
        <end position="3094"/>
    </location>
</feature>
<keyword evidence="4" id="KW-0963">Cytoplasm</keyword>
<dbReference type="FunFam" id="3.90.1290.10:FF:000003">
    <property type="entry name" value="microtubule-actin cross-linking factor 1 isoform X1"/>
    <property type="match status" value="1"/>
</dbReference>
<dbReference type="PANTHER" id="PTHR23169">
    <property type="entry name" value="ENVOPLAKIN"/>
    <property type="match status" value="1"/>
</dbReference>
<dbReference type="InterPro" id="IPR001715">
    <property type="entry name" value="CH_dom"/>
</dbReference>
<gene>
    <name evidence="16" type="primary">Macf1_2</name>
    <name evidence="16" type="ORF">BURBIS_R12111</name>
</gene>
<dbReference type="InterPro" id="IPR041615">
    <property type="entry name" value="Desmoplakin_SH3"/>
</dbReference>
<dbReference type="InterPro" id="IPR035915">
    <property type="entry name" value="Plakin_repeat_sf"/>
</dbReference>
<evidence type="ECO:0000256" key="5">
    <source>
        <dbReference type="ARBA" id="ARBA00022553"/>
    </source>
</evidence>
<dbReference type="GO" id="GO:0005737">
    <property type="term" value="C:cytoplasm"/>
    <property type="evidence" value="ECO:0007669"/>
    <property type="project" value="TreeGrafter"/>
</dbReference>
<dbReference type="FunFam" id="1.20.58.60:FF:000009">
    <property type="entry name" value="dystonin isoform X1"/>
    <property type="match status" value="1"/>
</dbReference>
<dbReference type="FunFam" id="1.20.58.60:FF:000097">
    <property type="entry name" value="microtubule-actin cross-linking factor 1 isoform X2"/>
    <property type="match status" value="1"/>
</dbReference>
<dbReference type="Pfam" id="PF00681">
    <property type="entry name" value="Plectin"/>
    <property type="match status" value="8"/>
</dbReference>
<protein>
    <submittedName>
        <fullName evidence="16">MACF1 factor</fullName>
    </submittedName>
</protein>
<accession>A0A7K4TJF7</accession>
<dbReference type="FunFam" id="1.20.58.60:FF:000127">
    <property type="entry name" value="microtubule-actin cross-linking factor 1 isoform X9"/>
    <property type="match status" value="1"/>
</dbReference>
<feature type="coiled-coil region" evidence="12">
    <location>
        <begin position="4089"/>
        <end position="4149"/>
    </location>
</feature>
<feature type="compositionally biased region" description="Acidic residues" evidence="13">
    <location>
        <begin position="2915"/>
        <end position="2924"/>
    </location>
</feature>
<comment type="subcellular location">
    <subcellularLocation>
        <location evidence="2">Cell projection</location>
    </subcellularLocation>
    <subcellularLocation>
        <location evidence="1">Cytoplasm</location>
        <location evidence="1">Cytoskeleton</location>
    </subcellularLocation>
</comment>
<dbReference type="InterPro" id="IPR043197">
    <property type="entry name" value="Plakin"/>
</dbReference>
<keyword evidence="17" id="KW-1185">Reference proteome</keyword>
<evidence type="ECO:0000313" key="17">
    <source>
        <dbReference type="Proteomes" id="UP000574691"/>
    </source>
</evidence>
<reference evidence="16 17" key="1">
    <citation type="submission" date="2019-09" db="EMBL/GenBank/DDBJ databases">
        <title>Bird 10,000 Genomes (B10K) Project - Family phase.</title>
        <authorList>
            <person name="Zhang G."/>
        </authorList>
    </citation>
    <scope>NUCLEOTIDE SEQUENCE [LARGE SCALE GENOMIC DNA]</scope>
    <source>
        <strain evidence="16">B10K-DU-001-64</strain>
        <tissue evidence="16">Muscle</tissue>
    </source>
</reference>
<dbReference type="Gene3D" id="3.90.1290.10">
    <property type="entry name" value="Plakin repeat"/>
    <property type="match status" value="5"/>
</dbReference>
<name>A0A7K4TJF7_9CHAR</name>
<dbReference type="FunFam" id="1.20.58.60:FF:000389">
    <property type="entry name" value="Microtubule-actin crosslinking factor 1"/>
    <property type="match status" value="1"/>
</dbReference>
<dbReference type="Gene3D" id="1.20.58.60">
    <property type="match status" value="16"/>
</dbReference>
<feature type="compositionally biased region" description="Basic residues" evidence="13">
    <location>
        <begin position="2972"/>
        <end position="2982"/>
    </location>
</feature>
<dbReference type="Pfam" id="PF21020">
    <property type="entry name" value="Spectrin_4"/>
    <property type="match status" value="1"/>
</dbReference>
<dbReference type="InterPro" id="IPR001101">
    <property type="entry name" value="Plectin_repeat"/>
</dbReference>
<dbReference type="Pfam" id="PF21019">
    <property type="entry name" value="Spectrin_3"/>
    <property type="match status" value="1"/>
</dbReference>
<feature type="compositionally biased region" description="Low complexity" evidence="13">
    <location>
        <begin position="2868"/>
        <end position="2888"/>
    </location>
</feature>
<feature type="coiled-coil region" evidence="12">
    <location>
        <begin position="1366"/>
        <end position="1393"/>
    </location>
</feature>
<proteinExistence type="predicted"/>
<comment type="caution">
    <text evidence="16">The sequence shown here is derived from an EMBL/GenBank/DDBJ whole genome shotgun (WGS) entry which is preliminary data.</text>
</comment>
<dbReference type="FunFam" id="2.30.30.40:FF:000011">
    <property type="entry name" value="Microtubule-actin cross-linking factor 1"/>
    <property type="match status" value="1"/>
</dbReference>
<dbReference type="Gene3D" id="2.30.30.40">
    <property type="entry name" value="SH3 Domains"/>
    <property type="match status" value="1"/>
</dbReference>
<dbReference type="FunFam" id="1.20.58.60:FF:000089">
    <property type="entry name" value="microtubule-actin cross-linking factor 1 isoform X9"/>
    <property type="match status" value="1"/>
</dbReference>
<dbReference type="Pfam" id="PF21097">
    <property type="entry name" value="SR_plectin_7"/>
    <property type="match status" value="1"/>
</dbReference>
<evidence type="ECO:0000256" key="2">
    <source>
        <dbReference type="ARBA" id="ARBA00004316"/>
    </source>
</evidence>
<feature type="coiled-coil region" evidence="12">
    <location>
        <begin position="5009"/>
        <end position="5055"/>
    </location>
</feature>
<dbReference type="SUPFAM" id="SSF75399">
    <property type="entry name" value="Plakin repeat"/>
    <property type="match status" value="5"/>
</dbReference>
<keyword evidence="12" id="KW-0175">Coiled coil</keyword>
<dbReference type="CDD" id="cd00176">
    <property type="entry name" value="SPEC"/>
    <property type="match status" value="7"/>
</dbReference>
<evidence type="ECO:0000256" key="13">
    <source>
        <dbReference type="SAM" id="MobiDB-lite"/>
    </source>
</evidence>
<dbReference type="SUPFAM" id="SSF46966">
    <property type="entry name" value="Spectrin repeat"/>
    <property type="match status" value="16"/>
</dbReference>
<dbReference type="Pfam" id="PF00435">
    <property type="entry name" value="Spectrin"/>
    <property type="match status" value="5"/>
</dbReference>
<feature type="region of interest" description="Disordered" evidence="13">
    <location>
        <begin position="2007"/>
        <end position="2044"/>
    </location>
</feature>
<dbReference type="FunFam" id="1.10.418.10:FF:000140">
    <property type="entry name" value="Dystonin"/>
    <property type="match status" value="1"/>
</dbReference>
<dbReference type="GO" id="GO:0042995">
    <property type="term" value="C:cell projection"/>
    <property type="evidence" value="ECO:0007669"/>
    <property type="project" value="UniProtKB-SubCell"/>
</dbReference>
<dbReference type="FunFam" id="1.20.58.60:FF:000134">
    <property type="entry name" value="microtubule-actin cross-linking factor 1 isoform X4"/>
    <property type="match status" value="1"/>
</dbReference>
<dbReference type="SMART" id="SM00150">
    <property type="entry name" value="SPEC"/>
    <property type="match status" value="18"/>
</dbReference>
<feature type="compositionally biased region" description="Basic and acidic residues" evidence="13">
    <location>
        <begin position="2148"/>
        <end position="2158"/>
    </location>
</feature>
<feature type="region of interest" description="Disordered" evidence="13">
    <location>
        <begin position="3125"/>
        <end position="3155"/>
    </location>
</feature>
<dbReference type="GO" id="GO:0042060">
    <property type="term" value="P:wound healing"/>
    <property type="evidence" value="ECO:0007669"/>
    <property type="project" value="TreeGrafter"/>
</dbReference>
<feature type="coiled-coil region" evidence="12">
    <location>
        <begin position="921"/>
        <end position="972"/>
    </location>
</feature>
<dbReference type="FunFam" id="1.20.58.60:FF:000234">
    <property type="entry name" value="microtubule-actin cross-linking factor 1 isoform X6"/>
    <property type="match status" value="1"/>
</dbReference>
<dbReference type="GO" id="GO:0003779">
    <property type="term" value="F:actin binding"/>
    <property type="evidence" value="ECO:0007669"/>
    <property type="project" value="UniProtKB-KW"/>
</dbReference>
<keyword evidence="10" id="KW-0966">Cell projection</keyword>
<evidence type="ECO:0000256" key="10">
    <source>
        <dbReference type="ARBA" id="ARBA00023273"/>
    </source>
</evidence>
<feature type="domain" description="SH3" evidence="14">
    <location>
        <begin position="774"/>
        <end position="831"/>
    </location>
</feature>
<evidence type="ECO:0000256" key="6">
    <source>
        <dbReference type="ARBA" id="ARBA00022701"/>
    </source>
</evidence>
<evidence type="ECO:0000256" key="7">
    <source>
        <dbReference type="ARBA" id="ARBA00022737"/>
    </source>
</evidence>
<dbReference type="InterPro" id="IPR041573">
    <property type="entry name" value="Desmoplakin_Spectrin-like"/>
</dbReference>
<feature type="coiled-coil region" evidence="12">
    <location>
        <begin position="3629"/>
        <end position="3703"/>
    </location>
</feature>
<dbReference type="FunFam" id="1.20.58.60:FF:000010">
    <property type="entry name" value="plectin isoform X2"/>
    <property type="match status" value="1"/>
</dbReference>
<dbReference type="FunFam" id="1.20.58.60:FF:000095">
    <property type="entry name" value="microtubule-actin cross-linking factor 1 isoform X2"/>
    <property type="match status" value="1"/>
</dbReference>
<dbReference type="GO" id="GO:0045110">
    <property type="term" value="P:intermediate filament bundle assembly"/>
    <property type="evidence" value="ECO:0007669"/>
    <property type="project" value="TreeGrafter"/>
</dbReference>
<feature type="domain" description="Calponin-homology (CH)" evidence="15">
    <location>
        <begin position="1"/>
        <end position="87"/>
    </location>
</feature>
<dbReference type="InterPro" id="IPR001589">
    <property type="entry name" value="Actinin_actin-bd_CS"/>
</dbReference>
<feature type="compositionally biased region" description="Basic and acidic residues" evidence="13">
    <location>
        <begin position="2756"/>
        <end position="2775"/>
    </location>
</feature>
<evidence type="ECO:0000256" key="9">
    <source>
        <dbReference type="ARBA" id="ARBA00023212"/>
    </source>
</evidence>
<feature type="coiled-coil region" evidence="12">
    <location>
        <begin position="1421"/>
        <end position="1448"/>
    </location>
</feature>
<dbReference type="GO" id="GO:0030054">
    <property type="term" value="C:cell junction"/>
    <property type="evidence" value="ECO:0007669"/>
    <property type="project" value="TreeGrafter"/>
</dbReference>
<feature type="coiled-coil region" evidence="12">
    <location>
        <begin position="4559"/>
        <end position="4593"/>
    </location>
</feature>
<dbReference type="FunFam" id="1.20.58.60:FF:000087">
    <property type="entry name" value="microtubule-actin cross-linking factor 1 isoform X2"/>
    <property type="match status" value="1"/>
</dbReference>
<feature type="non-terminal residue" evidence="16">
    <location>
        <position position="1"/>
    </location>
</feature>
<feature type="coiled-coil region" evidence="12">
    <location>
        <begin position="1309"/>
        <end position="1339"/>
    </location>
</feature>
<keyword evidence="9" id="KW-0206">Cytoskeleton</keyword>
<dbReference type="FunFam" id="1.20.58.60:FF:000167">
    <property type="entry name" value="microtubule-actin cross-linking factor 1 isoform X9"/>
    <property type="match status" value="1"/>
</dbReference>
<feature type="compositionally biased region" description="Basic and acidic residues" evidence="13">
    <location>
        <begin position="2849"/>
        <end position="2858"/>
    </location>
</feature>
<feature type="region of interest" description="Disordered" evidence="13">
    <location>
        <begin position="2741"/>
        <end position="2775"/>
    </location>
</feature>
<feature type="domain" description="Calponin-homology (CH)" evidence="15">
    <location>
        <begin position="100"/>
        <end position="204"/>
    </location>
</feature>
<keyword evidence="7" id="KW-0677">Repeat</keyword>
<feature type="coiled-coil region" evidence="12">
    <location>
        <begin position="4831"/>
        <end position="4879"/>
    </location>
</feature>
<dbReference type="FunFam" id="1.20.58.60:FF:000116">
    <property type="entry name" value="Microtubule-actin cross-linking factor 1"/>
    <property type="match status" value="1"/>
</dbReference>
<keyword evidence="5" id="KW-0597">Phosphoprotein</keyword>
<dbReference type="PROSITE" id="PS50021">
    <property type="entry name" value="CH"/>
    <property type="match status" value="2"/>
</dbReference>
<evidence type="ECO:0000256" key="4">
    <source>
        <dbReference type="ARBA" id="ARBA00022490"/>
    </source>
</evidence>
<keyword evidence="8" id="KW-0009">Actin-binding</keyword>
<dbReference type="CDD" id="cd21240">
    <property type="entry name" value="CH_MACF1_rpt2"/>
    <property type="match status" value="1"/>
</dbReference>
<feature type="coiled-coil region" evidence="12">
    <location>
        <begin position="383"/>
        <end position="435"/>
    </location>
</feature>
<evidence type="ECO:0000259" key="15">
    <source>
        <dbReference type="PROSITE" id="PS50021"/>
    </source>
</evidence>
<dbReference type="SMART" id="SM00033">
    <property type="entry name" value="CH"/>
    <property type="match status" value="2"/>
</dbReference>
<dbReference type="InterPro" id="IPR002017">
    <property type="entry name" value="Spectrin_repeat"/>
</dbReference>
<dbReference type="PANTHER" id="PTHR23169:SF25">
    <property type="entry name" value="MICROTUBULE-ACTIN CROSS-LINKING FACTOR 1, ISOFORMS 1_2_3_4_5"/>
    <property type="match status" value="1"/>
</dbReference>
<evidence type="ECO:0000256" key="1">
    <source>
        <dbReference type="ARBA" id="ARBA00004245"/>
    </source>
</evidence>
<keyword evidence="6" id="KW-0493">Microtubule</keyword>
<dbReference type="EMBL" id="VYXH01011860">
    <property type="protein sequence ID" value="NWQ97820.1"/>
    <property type="molecule type" value="Genomic_DNA"/>
</dbReference>
<dbReference type="Pfam" id="PF00307">
    <property type="entry name" value="CH"/>
    <property type="match status" value="2"/>
</dbReference>
<dbReference type="GO" id="GO:0005198">
    <property type="term" value="F:structural molecule activity"/>
    <property type="evidence" value="ECO:0007669"/>
    <property type="project" value="TreeGrafter"/>
</dbReference>
<feature type="region of interest" description="Disordered" evidence="13">
    <location>
        <begin position="1841"/>
        <end position="1869"/>
    </location>
</feature>
<keyword evidence="3 11" id="KW-0728">SH3 domain</keyword>
<dbReference type="SMART" id="SM01129">
    <property type="entry name" value="DELLA"/>
    <property type="match status" value="1"/>
</dbReference>
<dbReference type="SUPFAM" id="SSF47576">
    <property type="entry name" value="Calponin-homology domain, CH-domain"/>
    <property type="match status" value="1"/>
</dbReference>
<feature type="non-terminal residue" evidence="16">
    <location>
        <position position="5113"/>
    </location>
</feature>
<feature type="compositionally biased region" description="Low complexity" evidence="13">
    <location>
        <begin position="1843"/>
        <end position="1858"/>
    </location>
</feature>
<evidence type="ECO:0000256" key="12">
    <source>
        <dbReference type="SAM" id="Coils"/>
    </source>
</evidence>
<dbReference type="GO" id="GO:1990254">
    <property type="term" value="F:keratin filament binding"/>
    <property type="evidence" value="ECO:0007669"/>
    <property type="project" value="TreeGrafter"/>
</dbReference>
<dbReference type="Pfam" id="PF17902">
    <property type="entry name" value="SH3_10"/>
    <property type="match status" value="1"/>
</dbReference>
<dbReference type="PROSITE" id="PS00020">
    <property type="entry name" value="ACTININ_2"/>
    <property type="match status" value="1"/>
</dbReference>
<feature type="region of interest" description="Disordered" evidence="13">
    <location>
        <begin position="2148"/>
        <end position="2191"/>
    </location>
</feature>
<sequence length="5113" mass="572661">VRKHINDLYEDLRDGHNLISLLEVLSGVKLPREKGRMRFHRLQNVQIALDFLKQRQVKLVNIRNDDITDGNPKLTLGLIWTIILHFQISDIYISGESGDMSAKEKLLLWTQKVTAGYIGVKCTNFSSCWSDGKMFNALIHRYRPDLVDMERVQIQSNRENLEQAFEIAERLGVTRLLDAEDVDVPSPDEKSVITYVSSIYDAFPKVPEGGEGISAIEVDSRWLEYQSHVESLISWIKQHMILMSDKSFPQNPVELKALYNQYIHFKETEIPAKEQEKGRIEELYKLLEVWIEFGRIKLPQGYHPNDVEEEWGKLIIEMLEREKLLRPAVERLELLLQIANKIQNGALSCEEKLTLAKNTLQADAAHLESGQPVQYESDVVVYLQECEGLIRQLQVDVQILRDENYYQLEELVFRIMRLQDELVTLRLECTNLYRKGHFSTLELVSTSTLSTTHLKGESLTKGLHTSSASWFRKPMTRTELVAISSSEDEGSLRFVYELLSWVEEMQMRLERAEWGTDLPSVETQLETQRHIHTSVEDLGSSVKEARMYEGKMSQNFRASYTETLGKLETQYCKLMETSSFRLRHLQSLHGFVSRATAELIWLNEKEEEELAYDWSDNNPNIAAKRNYFSELTTELEVKQDIFRSLQDTAELLSLENHPAKQTVEAYSAAVQTQWQWIKQLCLCVEQHVKENAAYFQFFSDARESETYLRNLQDSIKRKYSCDHNTSLTRLEDLLQDSMDEKEQLIQSKSSVASLVGRSKTIVQLRPRNPEHLVKSTIPIKAVCDYRQIEITICRNDECVLEDNSQRTKWKVISPTGNEAMVPSVCFLIPPPNKEAIEMANRVEQLYQKVMALWHQLHMNTKSLISWNYLRKDIALVQSFSMEKLRSLAQGECQQAMKSLQAHYEDFLQDSRDSELFSVSDRLRLEEEVESSKEHIRQLLESMENEDKDETVARTYLSELKNIRLRLEECEQRLVSRIQSPSSARADGDTIQENTIRIAEQERMQEDLRQLQSDLRFVSETCYSFLDKAPAGSSTPHLRSELDLVVNKMDQMYGLSSIYLDKLKTVDVIIRNTQGAESLVKGYEVKLSQEEAVPADLAAIQSHRAALQQWLREAKDKSSVFSTLEEEMAKAKAVGEQLYRLRQERSIDLERYQEKGSQLWDRWQRVCAQIETRHAELESIQEVLSDYRQCHSALIQWIEEITIQQELMKPGQAEDSRVLSEQLSQQTALAAEIEKNQAKLDQCQKFSQQYSAAVKDYELQLMTYRAFVESQQKSPMKRRRMLSSSDAITQEFMDLRTRYTALVTLTTQHVKYISDALRRLEEEEKVVEEEKQEHVDKVKELLGWALGVKQSVQGRTAAAGSRELGDIEKSISEQQALNEELAAKKEQVSEAIKTSQIFLARHSHKLSHPEKEQISAQIGALKETYQALCSDSTEQLQQLQSQLAQETEHKGSEAVAGVIDLGTVEIFPVFGAMQRGLIDQDTGLVLLEAQVITSDLVVPETNEKLSLEKGLARNIIDLRTFQVLQELKDALHRVEEVRCEGRQLLPVVAAIEEGRISESIGLKILEAELVTGGFKAHQGRISMETAVQERLLTPQLYSRLLSHLESGKNLVDPNTAEKIGLPELMHRCIIHQETGLRLLPVKQLAGGMVSLKSGREVSIFRAVQEGLIDRQVTVKLLEAHLFAGGIVDPRTGHRLTVDEAVRHNLIDQDLACTLLIRQLQTGGIIDTVTGERLTIDEAVRKELVGPRIALVVLESLWSFMGLLWPETGEIVPVADALEQGILSTELVYKILSKRQLIKAVFIPETTEVLSWKKAVEHGILERGVAKKLKSTVIPDVMASVQLAGSPSRSRHGQSSSGRSPTSHKEQSDPLLRSDDERLMFHLMTHSYINIHDGQKLLLVDGELNNLTKALIQTQENGSCAHMLEEDEGFEETKPDAALEREPCNGLPLQELEFQFALSKEQSETVLPPRPALENGEVVMESENLLLEDAEDILLVEEQKQIYTEQATIRSESDAEFGRQQVASTSKDKHQVKLSMPGHPGDLSSGFRETQEMMIEAEEESKPTTVDGVESIKDQKMASESGTVVVKSEICISRDVSERRERLEIMAERSQGVEEPELEAEDVREIYLLNEEATENGMLGGKEVVLPKTGEAEQTERQSENVESVLEVQEGEGEEILDDESVDETSLPAPAEQEAEDTLEMLLTQLQSGGIIHEQTGKTLLLNEAVAHGVVPSHTAVKLMEKMKMFSGFFDSHTCESLTTEDVVEEGLMDENLLQKVLASDKAISGVLDPGNNFVYSVKDAAAVGLLDKETAMRILEGQVVTGGIVDLKRGKKVSVTLASNLGLIEPTSQKELVKLEKASKGKGTDEVTRQKLISLQAETSGIVDPKTKQPLTVAQSVEKGLLKKEKAFQLLTKQIAGGGIIHHVSGMRLSVNDAMKHDLIDQDLCTELRKAESVCLQDYVHPVTKEKLPLPQAVSLGLVSPEFQRKVQEIQAGSGSIFDPASGQRLALCQAVKEGLLPKQIMEKVLSSSEMKEGIVDPETCMIVPYSEFIKKCKIDIESGQRYLEVHPFRAIKDEVTGNKLTCAEAVRLGKVDTLPTLRLLQAQADSGGVVEGTVSKRLSLRAAMEQGLLSEEMAKLIATNQMRTGGIVDVGSGKRLTLKEAVEKDLVSRKLAASLQEAQISEDKYGSEVCKVDKPHLFQEKMEKISPEAEDVVISASAAKKSDGAEHKAGSEAVSYDMAGGAATATKRSPVTLTEGKSKPQETSEDDIAHHPQEKVELTPEYPSVLGAASLPEEPVVVGAMEKGIAKSSFQVRAAWGKESRREEVDQGTEKVEGLGLEKEQLFLDAETLQRAEDSEERRRRRRRRGFVSAEGVVAGEEGAVVASEQGEQAGSLDGVTPAAPRGSVTVGRGKGEMDPIESGEPPEIDIPMKPAGGKLAGKKTVRCIEGETPRLGAEGPVDQEQTSEAELKPTQKQKSKKKKTKQTGIPGDSAQPEKPSAEKQSLPSKHMGSSRDEKEKKTISETDKENLAEGQASPVPPGQGEAQEVMKGGIRNGHDSSVAFSLEERMTQENSKVETTNDVSSVAPAAGELPDELIIREEPREVQESSAVLELGEETWQEQTAEIGTGQGGAAVPPKSQGETPQERTRQPGPGDRGLVLPVIVEGELLETSRESTRPAQIMFSKKKCLEHDEKLISYLSMLRDIEMRIKRVQPAEQNLAALHDLLQQAEALGAELQELSFPVNQELDAVKWIVANPPEEVPEQLLKALEKDAKNLQKSLSSASDVLESQLQNLRGAAETKKAKILAHHESLQGKLQELLSWVSGTAESLDGSDYHHATDANSLSRCLQHYKELKEPLADTKSQLDATAFDIQFLISEHAQDLTPQQSRQLLRLLNELQKAFRDLSERVTAQVEVLQVCLQQVEQTDQVKTLQEQQAARAQSLAELSRWLCQAEDTLAGQQRAASEGDLSTLQQRQTDVKAPCSAFGPTFNGSVSLGHLHMLAVKAMPTPACVESQPFGVGTLACVRVRLGVSGVCCGWKTIWGFFFCWFLSPSPMQPLHKTGRSYLEPLCFQVKAAKELEENSNKIDSLLSWVASLEQKGGLLEYRSHPIEQAPGVRVGTGTGDVPDGHIVGADSAAESLDEQYERLKAQHQELLSQQQDVILATQSAQAFLDKHGHSLAGEERDRLQGRLAELKDQYTASLSQSETRLKQVQVLRDELQKFLWDHGEFEAWLKQAEQDLEGMYKGDSDPAALRQLLLRQGSFSEDVISHKGDLRFVTMSGQKVLDAEGAAGDAGSRPLMSGSVVKSKLEDATQRYTTLHSKCTKLGSHLNTLLDHYQQFQEVAESLRTWLQESEAAIGNLLSETVSSDPAVLQKQLASAKQLQGDLAEHQVPVEKLQKAARSLLEVQGEPAPDHGHIQETTDAIMSRFQSLSQQMAERSDLLQKSIAQSQSVQESLESLLQSVAEIEKNLDGEQPTMLSSASIQDSLATSTKLKQDIARQKSCLEATREMVTRFTEAADSPTASALQGKLAEVTEHFGRLCQQQRERENALKVLLPKVEQYEQLSEKLQQFTESRTRMLASGNQPDRDIARFSQHIQELNSEMRQHQEDLATLEQLAEELGSCGFAPGASQQQEKLQSLKKDFLQLQKVAKEREKDASSCQEQLDEFRKLVGAMRKWLKESEGKMPPAETSLGTQELHKCRQQIQDLLEEWKEKGAQVEEIGRRGTLLENLIVEITAPDTPSKAGAALPAPGGSVGSVNGYHTCKDLTEIQCDVSDVSQQYQGLGTVLQERQQRLSAMLEKMQEVQEEASSMLKWLESKERTLSELDASSSPTKTETMRAQAEHNKAFLAELEQNSGRIQKVKEALSGLLEKYPDSPEAANWKKMQEDLNCRWERASQATAERQQKLEESANQLASFQAAEAQLRPWLMEKELMMSVLGPLSIDPNMLNAQKQQVQFMLKEFEARRQQHEQLNQAAQSILTGPGDVSPSTNQVQEELQGVNQKWSELTERLNSRSSQIDQAIVKSTQYQELLQGLSEKVKAVGQRLSGQSAISTQPDAVKQQLEETSEIRSDLEQLEEEIAEAQTLCDDLSVLIGEQYLKDELRKRLETVALPLKGLEDLAADRMNRLQTALASSQQFQHMFDELRTWLDDKLCQQAQSQPVSAKLERLQSQIQEQEEFQKSLNQHSGSYEMIVAEGESLLLSVQPGEEKTTLQNQLVSLKTHWEELSKQAADRHSKLKDCLQKAQKYQRHTEDLLPWVEDCKAKMSELEVTLDPVQLEATLLRSKAMLSDVEKRRSLLEMLNSAADILIDASQTDEDDIRDEKAGINQKMDAITEELQAKTGSIEEMSQRLKEFQESFKNIEKKLEGAKHQLEIYDALGPQACSNKNLEKLRAQQEVLQALEPQVDYLKNFTQGLVEDAPDGSDCSQLLSQAEVAQQDFKTVKQKVNDCCTVMENKLEGIGQFNNRVREMFSQLADLDDELDSMGPIGRDSDSLQSQAEDVRMFLGKLHRLKSDIETSESECKKMLEDEGSPDLLGLKRELETLNKQCSKLTDRGKNRQEQVETTLSRVEDFYSRLKELTHMTTAAEENEALQWVVGTEVETINQQLADFKV</sequence>
<dbReference type="GO" id="GO:0045095">
    <property type="term" value="C:keratin filament"/>
    <property type="evidence" value="ECO:0007669"/>
    <property type="project" value="TreeGrafter"/>
</dbReference>
<feature type="compositionally biased region" description="Basic and acidic residues" evidence="13">
    <location>
        <begin position="3010"/>
        <end position="3028"/>
    </location>
</feature>
<evidence type="ECO:0000313" key="16">
    <source>
        <dbReference type="EMBL" id="NWQ97820.1"/>
    </source>
</evidence>
<dbReference type="Pfam" id="PF18373">
    <property type="entry name" value="Spectrin_2"/>
    <property type="match status" value="1"/>
</dbReference>
<evidence type="ECO:0000259" key="14">
    <source>
        <dbReference type="PROSITE" id="PS50002"/>
    </source>
</evidence>
<dbReference type="InterPro" id="IPR036872">
    <property type="entry name" value="CH_dom_sf"/>
</dbReference>
<dbReference type="FunFam" id="1.10.418.10:FF:000002">
    <property type="entry name" value="Microtubule-actin cross-linking factor 1"/>
    <property type="match status" value="1"/>
</dbReference>
<feature type="compositionally biased region" description="Acidic residues" evidence="13">
    <location>
        <begin position="2167"/>
        <end position="2181"/>
    </location>
</feature>
<evidence type="ECO:0000256" key="8">
    <source>
        <dbReference type="ARBA" id="ARBA00023203"/>
    </source>
</evidence>
<dbReference type="GO" id="GO:0005874">
    <property type="term" value="C:microtubule"/>
    <property type="evidence" value="ECO:0007669"/>
    <property type="project" value="UniProtKB-KW"/>
</dbReference>
<dbReference type="InterPro" id="IPR001452">
    <property type="entry name" value="SH3_domain"/>
</dbReference>
<dbReference type="InterPro" id="IPR018159">
    <property type="entry name" value="Spectrin/alpha-actinin"/>
</dbReference>
<dbReference type="InterPro" id="IPR049538">
    <property type="entry name" value="PCN-like_spectrin-like_rpt"/>
</dbReference>
<dbReference type="GO" id="GO:0016020">
    <property type="term" value="C:membrane"/>
    <property type="evidence" value="ECO:0007669"/>
    <property type="project" value="TreeGrafter"/>
</dbReference>
<organism evidence="16 17">
    <name type="scientific">Burhinus bistriatus</name>
    <dbReference type="NCBI Taxonomy" id="240201"/>
    <lineage>
        <taxon>Eukaryota</taxon>
        <taxon>Metazoa</taxon>
        <taxon>Chordata</taxon>
        <taxon>Craniata</taxon>
        <taxon>Vertebrata</taxon>
        <taxon>Euteleostomi</taxon>
        <taxon>Archelosauria</taxon>
        <taxon>Archosauria</taxon>
        <taxon>Dinosauria</taxon>
        <taxon>Saurischia</taxon>
        <taxon>Theropoda</taxon>
        <taxon>Coelurosauria</taxon>
        <taxon>Aves</taxon>
        <taxon>Neognathae</taxon>
        <taxon>Neoaves</taxon>
        <taxon>Charadriiformes</taxon>
        <taxon>Burhinidae</taxon>
        <taxon>Burhinus</taxon>
    </lineage>
</organism>
<dbReference type="PROSITE" id="PS50002">
    <property type="entry name" value="SH3"/>
    <property type="match status" value="1"/>
</dbReference>
<dbReference type="SMART" id="SM00250">
    <property type="entry name" value="PLEC"/>
    <property type="match status" value="20"/>
</dbReference>
<dbReference type="FunFam" id="1.20.58.60:FF:000027">
    <property type="entry name" value="Microtubule-actin cross-linking factor 1"/>
    <property type="match status" value="1"/>
</dbReference>